<feature type="domain" description="Poly(A) RNA polymerase mitochondrial-like central palm" evidence="2">
    <location>
        <begin position="43"/>
        <end position="160"/>
    </location>
</feature>
<keyword evidence="5" id="KW-1185">Reference proteome</keyword>
<feature type="region of interest" description="Disordered" evidence="1">
    <location>
        <begin position="1"/>
        <end position="28"/>
    </location>
</feature>
<proteinExistence type="predicted"/>
<feature type="domain" description="PAP/OAS1 substrate-binding-related" evidence="3">
    <location>
        <begin position="181"/>
        <end position="372"/>
    </location>
</feature>
<feature type="region of interest" description="Disordered" evidence="1">
    <location>
        <begin position="684"/>
        <end position="708"/>
    </location>
</feature>
<feature type="region of interest" description="Disordered" evidence="1">
    <location>
        <begin position="372"/>
        <end position="435"/>
    </location>
</feature>
<dbReference type="InterPro" id="IPR058920">
    <property type="entry name" value="PAP-OAS1-bd-rel"/>
</dbReference>
<feature type="region of interest" description="Disordered" evidence="1">
    <location>
        <begin position="447"/>
        <end position="476"/>
    </location>
</feature>
<sequence>MGDLRGWSSEAAASGMEKMAPSPTRSESRIDNFQVAEDVTQGIITRIHPTCVSEHRRAAVINYVKWLLRFYPWCEVFSFGSVPLKTYLPDGDIDLIVFTGIYSEEVVANEVFSVLDREEWNSNAQFIVKDVQLIRAEVKLVKCIIQNIVVDISFNQLGGLCTLCFLEKFLNGFLCQVDNIIGKDHLLKRSILLIKAWCYYESRILGAHHGLLSTYGLETLILYIFHLYHSSLDGPFAVLYKFLNFYSKFDWENYCVSLKGPVLVSSLPEIVVELRGDSCEELLFSSDHLKTCMETFSVPSPGSISQRTFIRKHLNIIDPLKENNNLGRSVSRGNYFRIKSAFAFGAQKLERVVSESMDGIASILKEMFSDTMDRHESGQRPDVQDPIPFSDEDKSADEASISGRVCGDTNDLASSRNPFTSDGTSRPSTPDVVECFSPSEDKAFHAPHSYLSSSSTGLEETTDGDLGGEPADSFSHIEGRTDVKQNWNEEQSINEQQEHHSLSSSISCSSEDAYSSYPSIQASSSSLTPSNSLADLNGDYESHMINLQRARRFWECAHATQVPLQFPPTFVPELQGKSPWDAVERSVQNKHMTSQTKTNGLILARPYHPVNPQLIQVPPFRMEEIRKTRGTGMYFPNPNTIHYRSRTTTGRGRPQSPSVKPSNDNTRGSASVDAAFNDRIQRLPDAHGKPHLPSSDLNDSDSPRTKVYSNGSIYHTIFEQAPEMGSSNWQNSPPMVPSHPRSSSSNPPTPAIQRPRPSDVVSQDRIAEKSYHLKNEDDFPPLPETAGKGP</sequence>
<dbReference type="Gene3D" id="1.10.1410.10">
    <property type="match status" value="1"/>
</dbReference>
<accession>A0AAN7GP44</accession>
<dbReference type="Pfam" id="PF22600">
    <property type="entry name" value="MTPAP-like_central"/>
    <property type="match status" value="1"/>
</dbReference>
<comment type="caution">
    <text evidence="4">The sequence shown here is derived from an EMBL/GenBank/DDBJ whole genome shotgun (WGS) entry which is preliminary data.</text>
</comment>
<feature type="compositionally biased region" description="Polar residues" evidence="1">
    <location>
        <begin position="411"/>
        <end position="428"/>
    </location>
</feature>
<evidence type="ECO:0000256" key="1">
    <source>
        <dbReference type="SAM" id="MobiDB-lite"/>
    </source>
</evidence>
<dbReference type="Gene3D" id="3.30.460.10">
    <property type="entry name" value="Beta Polymerase, domain 2"/>
    <property type="match status" value="1"/>
</dbReference>
<feature type="compositionally biased region" description="Basic and acidic residues" evidence="1">
    <location>
        <begin position="765"/>
        <end position="777"/>
    </location>
</feature>
<gene>
    <name evidence="4" type="ORF">SAY87_014772</name>
</gene>
<dbReference type="Proteomes" id="UP001345219">
    <property type="component" value="Chromosome 12"/>
</dbReference>
<feature type="compositionally biased region" description="Polar residues" evidence="1">
    <location>
        <begin position="637"/>
        <end position="669"/>
    </location>
</feature>
<feature type="compositionally biased region" description="Basic and acidic residues" evidence="1">
    <location>
        <begin position="372"/>
        <end position="383"/>
    </location>
</feature>
<evidence type="ECO:0000259" key="2">
    <source>
        <dbReference type="Pfam" id="PF22600"/>
    </source>
</evidence>
<dbReference type="CDD" id="cd05402">
    <property type="entry name" value="NT_PAP_TUTase"/>
    <property type="match status" value="1"/>
</dbReference>
<dbReference type="InterPro" id="IPR043519">
    <property type="entry name" value="NT_sf"/>
</dbReference>
<evidence type="ECO:0000313" key="4">
    <source>
        <dbReference type="EMBL" id="KAK4748186.1"/>
    </source>
</evidence>
<dbReference type="PANTHER" id="PTHR45979:SF2">
    <property type="entry name" value="PAP_OAS1 SUBSTRATE-BINDING DOMAIN SUPERFAMILY"/>
    <property type="match status" value="1"/>
</dbReference>
<feature type="region of interest" description="Disordered" evidence="1">
    <location>
        <begin position="724"/>
        <end position="790"/>
    </location>
</feature>
<dbReference type="Pfam" id="PF26180">
    <property type="entry name" value="PAP-OAS1"/>
    <property type="match status" value="1"/>
</dbReference>
<evidence type="ECO:0000259" key="3">
    <source>
        <dbReference type="Pfam" id="PF26180"/>
    </source>
</evidence>
<dbReference type="InterPro" id="IPR058921">
    <property type="entry name" value="PAP/OAS1-rel"/>
</dbReference>
<dbReference type="SUPFAM" id="SSF81631">
    <property type="entry name" value="PAP/OAS1 substrate-binding domain"/>
    <property type="match status" value="1"/>
</dbReference>
<protein>
    <recommendedName>
        <fullName evidence="6">PAP/OAS1 substrate-binding domain superfamily</fullName>
    </recommendedName>
</protein>
<feature type="region of interest" description="Disordered" evidence="1">
    <location>
        <begin position="630"/>
        <end position="670"/>
    </location>
</feature>
<evidence type="ECO:0000313" key="5">
    <source>
        <dbReference type="Proteomes" id="UP001345219"/>
    </source>
</evidence>
<name>A0AAN7GP44_9MYRT</name>
<dbReference type="AlphaFoldDB" id="A0AAN7GP44"/>
<evidence type="ECO:0008006" key="6">
    <source>
        <dbReference type="Google" id="ProtNLM"/>
    </source>
</evidence>
<dbReference type="EMBL" id="JAXIOK010000019">
    <property type="protein sequence ID" value="KAK4748186.1"/>
    <property type="molecule type" value="Genomic_DNA"/>
</dbReference>
<dbReference type="PANTHER" id="PTHR45979">
    <property type="entry name" value="PAP/OAS1 SUBSTRATE-BINDING DOMAIN SUPERFAMILY"/>
    <property type="match status" value="1"/>
</dbReference>
<organism evidence="4 5">
    <name type="scientific">Trapa incisa</name>
    <dbReference type="NCBI Taxonomy" id="236973"/>
    <lineage>
        <taxon>Eukaryota</taxon>
        <taxon>Viridiplantae</taxon>
        <taxon>Streptophyta</taxon>
        <taxon>Embryophyta</taxon>
        <taxon>Tracheophyta</taxon>
        <taxon>Spermatophyta</taxon>
        <taxon>Magnoliopsida</taxon>
        <taxon>eudicotyledons</taxon>
        <taxon>Gunneridae</taxon>
        <taxon>Pentapetalae</taxon>
        <taxon>rosids</taxon>
        <taxon>malvids</taxon>
        <taxon>Myrtales</taxon>
        <taxon>Lythraceae</taxon>
        <taxon>Trapa</taxon>
    </lineage>
</organism>
<dbReference type="SUPFAM" id="SSF81301">
    <property type="entry name" value="Nucleotidyltransferase"/>
    <property type="match status" value="1"/>
</dbReference>
<dbReference type="InterPro" id="IPR054708">
    <property type="entry name" value="MTPAP-like_central"/>
</dbReference>
<reference evidence="4 5" key="1">
    <citation type="journal article" date="2023" name="Hortic Res">
        <title>Pangenome of water caltrop reveals structural variations and asymmetric subgenome divergence after allopolyploidization.</title>
        <authorList>
            <person name="Zhang X."/>
            <person name="Chen Y."/>
            <person name="Wang L."/>
            <person name="Yuan Y."/>
            <person name="Fang M."/>
            <person name="Shi L."/>
            <person name="Lu R."/>
            <person name="Comes H.P."/>
            <person name="Ma Y."/>
            <person name="Chen Y."/>
            <person name="Huang G."/>
            <person name="Zhou Y."/>
            <person name="Zheng Z."/>
            <person name="Qiu Y."/>
        </authorList>
    </citation>
    <scope>NUCLEOTIDE SEQUENCE [LARGE SCALE GENOMIC DNA]</scope>
    <source>
        <tissue evidence="4">Roots</tissue>
    </source>
</reference>